<reference evidence="2" key="2">
    <citation type="submission" date="2015-01" db="EMBL/GenBank/DDBJ databases">
        <title>Evolutionary Origins and Diversification of the Mycorrhizal Mutualists.</title>
        <authorList>
            <consortium name="DOE Joint Genome Institute"/>
            <consortium name="Mycorrhizal Genomics Consortium"/>
            <person name="Kohler A."/>
            <person name="Kuo A."/>
            <person name="Nagy L.G."/>
            <person name="Floudas D."/>
            <person name="Copeland A."/>
            <person name="Barry K.W."/>
            <person name="Cichocki N."/>
            <person name="Veneault-Fourrey C."/>
            <person name="LaButti K."/>
            <person name="Lindquist E.A."/>
            <person name="Lipzen A."/>
            <person name="Lundell T."/>
            <person name="Morin E."/>
            <person name="Murat C."/>
            <person name="Riley R."/>
            <person name="Ohm R."/>
            <person name="Sun H."/>
            <person name="Tunlid A."/>
            <person name="Henrissat B."/>
            <person name="Grigoriev I.V."/>
            <person name="Hibbett D.S."/>
            <person name="Martin F."/>
        </authorList>
    </citation>
    <scope>NUCLEOTIDE SEQUENCE [LARGE SCALE GENOMIC DNA]</scope>
    <source>
        <strain evidence="2">Marx 270</strain>
    </source>
</reference>
<dbReference type="SUPFAM" id="SSF56784">
    <property type="entry name" value="HAD-like"/>
    <property type="match status" value="1"/>
</dbReference>
<evidence type="ECO:0000313" key="1">
    <source>
        <dbReference type="EMBL" id="KIO07505.1"/>
    </source>
</evidence>
<dbReference type="OrthoDB" id="40579at2759"/>
<dbReference type="EMBL" id="KN831960">
    <property type="protein sequence ID" value="KIO07505.1"/>
    <property type="molecule type" value="Genomic_DNA"/>
</dbReference>
<dbReference type="Proteomes" id="UP000054217">
    <property type="component" value="Unassembled WGS sequence"/>
</dbReference>
<proteinExistence type="predicted"/>
<accession>A0A0C3P396</accession>
<sequence length="239" mass="25956">MIPSTISAEAILFDLDGTLIDSTQGVFNAWEEFGKRHPFIDDLGWRDVAHKTHGRRLVETLKHYCNIPDDELQQAVYEFEDIVIDHGGGPEVLPGVPQLLSELNRIIPDGWTIVTSASSRYASAALTRCNLPVPSKGFVTADDIAPGQGKPNPAPYLAGARRISSEDDFITKCLVIEDAPSGLTAGRRAGAATLAVCTNHTREFLETRAGDEKPDFVVDNLEHLIVRVLPSGGLSLTID</sequence>
<dbReference type="InterPro" id="IPR036412">
    <property type="entry name" value="HAD-like_sf"/>
</dbReference>
<dbReference type="PANTHER" id="PTHR43481:SF4">
    <property type="entry name" value="GLYCEROL-1-PHOSPHATE PHOSPHOHYDROLASE 1-RELATED"/>
    <property type="match status" value="1"/>
</dbReference>
<dbReference type="Gene3D" id="1.10.150.240">
    <property type="entry name" value="Putative phosphatase, domain 2"/>
    <property type="match status" value="1"/>
</dbReference>
<evidence type="ECO:0000313" key="2">
    <source>
        <dbReference type="Proteomes" id="UP000054217"/>
    </source>
</evidence>
<dbReference type="Gene3D" id="3.40.50.1000">
    <property type="entry name" value="HAD superfamily/HAD-like"/>
    <property type="match status" value="1"/>
</dbReference>
<dbReference type="SFLD" id="SFLDS00003">
    <property type="entry name" value="Haloacid_Dehalogenase"/>
    <property type="match status" value="1"/>
</dbReference>
<dbReference type="InParanoid" id="A0A0C3P396"/>
<organism evidence="1 2">
    <name type="scientific">Pisolithus tinctorius Marx 270</name>
    <dbReference type="NCBI Taxonomy" id="870435"/>
    <lineage>
        <taxon>Eukaryota</taxon>
        <taxon>Fungi</taxon>
        <taxon>Dikarya</taxon>
        <taxon>Basidiomycota</taxon>
        <taxon>Agaricomycotina</taxon>
        <taxon>Agaricomycetes</taxon>
        <taxon>Agaricomycetidae</taxon>
        <taxon>Boletales</taxon>
        <taxon>Sclerodermatineae</taxon>
        <taxon>Pisolithaceae</taxon>
        <taxon>Pisolithus</taxon>
    </lineage>
</organism>
<dbReference type="PANTHER" id="PTHR43481">
    <property type="entry name" value="FRUCTOSE-1-PHOSPHATE PHOSPHATASE"/>
    <property type="match status" value="1"/>
</dbReference>
<dbReference type="InterPro" id="IPR051806">
    <property type="entry name" value="HAD-like_SPP"/>
</dbReference>
<reference evidence="1 2" key="1">
    <citation type="submission" date="2014-04" db="EMBL/GenBank/DDBJ databases">
        <authorList>
            <consortium name="DOE Joint Genome Institute"/>
            <person name="Kuo A."/>
            <person name="Kohler A."/>
            <person name="Costa M.D."/>
            <person name="Nagy L.G."/>
            <person name="Floudas D."/>
            <person name="Copeland A."/>
            <person name="Barry K.W."/>
            <person name="Cichocki N."/>
            <person name="Veneault-Fourrey C."/>
            <person name="LaButti K."/>
            <person name="Lindquist E.A."/>
            <person name="Lipzen A."/>
            <person name="Lundell T."/>
            <person name="Morin E."/>
            <person name="Murat C."/>
            <person name="Sun H."/>
            <person name="Tunlid A."/>
            <person name="Henrissat B."/>
            <person name="Grigoriev I.V."/>
            <person name="Hibbett D.S."/>
            <person name="Martin F."/>
            <person name="Nordberg H.P."/>
            <person name="Cantor M.N."/>
            <person name="Hua S.X."/>
        </authorList>
    </citation>
    <scope>NUCLEOTIDE SEQUENCE [LARGE SCALE GENOMIC DNA]</scope>
    <source>
        <strain evidence="1 2">Marx 270</strain>
    </source>
</reference>
<dbReference type="SFLD" id="SFLDG01129">
    <property type="entry name" value="C1.5:_HAD__Beta-PGM__Phosphata"/>
    <property type="match status" value="1"/>
</dbReference>
<dbReference type="HOGENOM" id="CLU_045011_13_4_1"/>
<gene>
    <name evidence="1" type="ORF">M404DRAFT_998237</name>
</gene>
<dbReference type="InterPro" id="IPR023198">
    <property type="entry name" value="PGP-like_dom2"/>
</dbReference>
<evidence type="ECO:0008006" key="3">
    <source>
        <dbReference type="Google" id="ProtNLM"/>
    </source>
</evidence>
<feature type="non-terminal residue" evidence="1">
    <location>
        <position position="1"/>
    </location>
</feature>
<dbReference type="Pfam" id="PF00702">
    <property type="entry name" value="Hydrolase"/>
    <property type="match status" value="1"/>
</dbReference>
<keyword evidence="2" id="KW-1185">Reference proteome</keyword>
<name>A0A0C3P396_PISTI</name>
<dbReference type="AlphaFoldDB" id="A0A0C3P396"/>
<dbReference type="InterPro" id="IPR023214">
    <property type="entry name" value="HAD_sf"/>
</dbReference>
<dbReference type="STRING" id="870435.A0A0C3P396"/>
<dbReference type="GO" id="GO:0050308">
    <property type="term" value="F:sugar-phosphatase activity"/>
    <property type="evidence" value="ECO:0007669"/>
    <property type="project" value="TreeGrafter"/>
</dbReference>
<protein>
    <recommendedName>
        <fullName evidence="3">Phosphatase</fullName>
    </recommendedName>
</protein>